<keyword evidence="3" id="KW-0479">Metal-binding</keyword>
<protein>
    <submittedName>
        <fullName evidence="7">Precorrin-3B synthase</fullName>
    </submittedName>
</protein>
<dbReference type="Gene3D" id="3.90.480.10">
    <property type="entry name" value="Sulfite Reductase Hemoprotein,Domain 2"/>
    <property type="match status" value="1"/>
</dbReference>
<name>A0A7C9N6E5_9ACTN</name>
<dbReference type="AlphaFoldDB" id="A0A7C9N6E5"/>
<accession>A0A7C9N6E5</accession>
<sequence>MAITGQSSRDACPGALQVHPAADGPLARVRLPGGDLTGGQLGVLAASGGGVLELTSRANIQVRGVRDPAAFAEAVAAAGLLPSPSHERVRNIVASPLNGSAAFRGLVRALDEAVCAAPELAGLSGRFLFAVDDGSGDVAGLGADVLLMSRGDRFAVVAGTTDLRLRLPPAEAVHEAVTVAQNFLKVSDGAWRIPDGAFPGVPATLPTPRTSGYVGDFGDTTGVLVPLGRLTTRQADVLAETEWLRVTPWRTVLVPKGARLPDGLVTDPHDPRLHVTACTGRPGCAKSLSDVQRDATPIGVPVHWSGCARRCGRPRGEVVDMIATPSGYQRSTP</sequence>
<evidence type="ECO:0000256" key="6">
    <source>
        <dbReference type="ARBA" id="ARBA00023014"/>
    </source>
</evidence>
<dbReference type="Gene3D" id="3.30.413.10">
    <property type="entry name" value="Sulfite Reductase Hemoprotein, domain 1"/>
    <property type="match status" value="1"/>
</dbReference>
<dbReference type="PANTHER" id="PTHR32439">
    <property type="entry name" value="FERREDOXIN--NITRITE REDUCTASE, CHLOROPLASTIC"/>
    <property type="match status" value="1"/>
</dbReference>
<keyword evidence="8" id="KW-1185">Reference proteome</keyword>
<dbReference type="InterPro" id="IPR036136">
    <property type="entry name" value="Nit/Sulf_reduc_fer-like_dom_sf"/>
</dbReference>
<keyword evidence="6" id="KW-0411">Iron-sulfur</keyword>
<dbReference type="RefSeq" id="WP_161483226.1">
    <property type="nucleotide sequence ID" value="NZ_WXEW01000010.1"/>
</dbReference>
<evidence type="ECO:0000313" key="8">
    <source>
        <dbReference type="Proteomes" id="UP000479526"/>
    </source>
</evidence>
<dbReference type="SUPFAM" id="SSF56014">
    <property type="entry name" value="Nitrite and sulphite reductase 4Fe-4S domain-like"/>
    <property type="match status" value="1"/>
</dbReference>
<reference evidence="7 8" key="1">
    <citation type="submission" date="2020-01" db="EMBL/GenBank/DDBJ databases">
        <title>Herbidospora sp. NEAU-GS84 nov., a novel actinomycete isolated from soil.</title>
        <authorList>
            <person name="Han L."/>
        </authorList>
    </citation>
    <scope>NUCLEOTIDE SEQUENCE [LARGE SCALE GENOMIC DNA]</scope>
    <source>
        <strain evidence="7 8">NEAU-GS84</strain>
    </source>
</reference>
<dbReference type="GO" id="GO:0051539">
    <property type="term" value="F:4 iron, 4 sulfur cluster binding"/>
    <property type="evidence" value="ECO:0007669"/>
    <property type="project" value="UniProtKB-KW"/>
</dbReference>
<dbReference type="SUPFAM" id="SSF55124">
    <property type="entry name" value="Nitrite/Sulfite reductase N-terminal domain-like"/>
    <property type="match status" value="2"/>
</dbReference>
<dbReference type="InterPro" id="IPR051329">
    <property type="entry name" value="NIR_SIR_4Fe-4S"/>
</dbReference>
<evidence type="ECO:0000313" key="7">
    <source>
        <dbReference type="EMBL" id="NAS26214.1"/>
    </source>
</evidence>
<evidence type="ECO:0000256" key="2">
    <source>
        <dbReference type="ARBA" id="ARBA00022617"/>
    </source>
</evidence>
<keyword evidence="5" id="KW-0408">Iron</keyword>
<organism evidence="7 8">
    <name type="scientific">Herbidospora solisilvae</name>
    <dbReference type="NCBI Taxonomy" id="2696284"/>
    <lineage>
        <taxon>Bacteria</taxon>
        <taxon>Bacillati</taxon>
        <taxon>Actinomycetota</taxon>
        <taxon>Actinomycetes</taxon>
        <taxon>Streptosporangiales</taxon>
        <taxon>Streptosporangiaceae</taxon>
        <taxon>Herbidospora</taxon>
    </lineage>
</organism>
<evidence type="ECO:0000256" key="3">
    <source>
        <dbReference type="ARBA" id="ARBA00022723"/>
    </source>
</evidence>
<keyword evidence="2" id="KW-0349">Heme</keyword>
<dbReference type="GO" id="GO:0046872">
    <property type="term" value="F:metal ion binding"/>
    <property type="evidence" value="ECO:0007669"/>
    <property type="project" value="UniProtKB-KW"/>
</dbReference>
<dbReference type="Proteomes" id="UP000479526">
    <property type="component" value="Unassembled WGS sequence"/>
</dbReference>
<dbReference type="PANTHER" id="PTHR32439:SF9">
    <property type="entry name" value="BLR3264 PROTEIN"/>
    <property type="match status" value="1"/>
</dbReference>
<comment type="caution">
    <text evidence="7">The sequence shown here is derived from an EMBL/GenBank/DDBJ whole genome shotgun (WGS) entry which is preliminary data.</text>
</comment>
<evidence type="ECO:0000256" key="1">
    <source>
        <dbReference type="ARBA" id="ARBA00022485"/>
    </source>
</evidence>
<evidence type="ECO:0000256" key="5">
    <source>
        <dbReference type="ARBA" id="ARBA00023004"/>
    </source>
</evidence>
<keyword evidence="1" id="KW-0004">4Fe-4S</keyword>
<dbReference type="EMBL" id="WXEW01000010">
    <property type="protein sequence ID" value="NAS26214.1"/>
    <property type="molecule type" value="Genomic_DNA"/>
</dbReference>
<evidence type="ECO:0000256" key="4">
    <source>
        <dbReference type="ARBA" id="ARBA00023002"/>
    </source>
</evidence>
<dbReference type="InterPro" id="IPR045854">
    <property type="entry name" value="NO2/SO3_Rdtase_4Fe4S_sf"/>
</dbReference>
<dbReference type="GO" id="GO:0016491">
    <property type="term" value="F:oxidoreductase activity"/>
    <property type="evidence" value="ECO:0007669"/>
    <property type="project" value="UniProtKB-KW"/>
</dbReference>
<gene>
    <name evidence="7" type="ORF">GT755_31645</name>
</gene>
<keyword evidence="4" id="KW-0560">Oxidoreductase</keyword>
<proteinExistence type="predicted"/>